<feature type="region of interest" description="Disordered" evidence="1">
    <location>
        <begin position="1"/>
        <end position="32"/>
    </location>
</feature>
<dbReference type="PANTHER" id="PTHR47784">
    <property type="entry name" value="STEROL UPTAKE CONTROL PROTEIN 2"/>
    <property type="match status" value="1"/>
</dbReference>
<dbReference type="InterPro" id="IPR053157">
    <property type="entry name" value="Sterol_Uptake_Regulator"/>
</dbReference>
<dbReference type="OrthoDB" id="3031538at2759"/>
<gene>
    <name evidence="2" type="ORF">HMPREF1541_11134</name>
</gene>
<dbReference type="GeneID" id="19978473"/>
<name>W2S5B6_CYPE1</name>
<dbReference type="InParanoid" id="W2S5B6"/>
<sequence length="406" mass="46110">MLDIHGPDIARIPADSKSLADDGKPELEPSMESTFSIHVPVNTSLNEQVLSFVTSPDPATSESQSTEDAEFDTDDWQTLERFKNRTVFSIGSTSSQFLYQREIPRLAKEHSVLMHLTLTLTLMQDRFFEDVRLEEPSKQTEAEAYHWYQGTVIFNTQLRQLHSPMNSDERDALWGSAVMLGCIAFFCIEGETPQEVWPLKPPGPLDLDWLKISDGKKEVWRVANPLRPDSCFSSLADEQVAMVASALGEAPIMEGFKELWDMHPYKRAAGVIGELMSLEVTRRTFLHFLTFIAYVEGDFGRALGQRDPKALLLLGMWYAKVARYKQWWPLRRAVLEGQAIALYLEQNHPEFVQGPARHMHDFVRRGTGLEKDWGWRDFAREAGMGNIGDVVGTCRERFGSGYYAPA</sequence>
<evidence type="ECO:0008006" key="4">
    <source>
        <dbReference type="Google" id="ProtNLM"/>
    </source>
</evidence>
<dbReference type="eggNOG" id="ENOG502SJNF">
    <property type="taxonomic scope" value="Eukaryota"/>
</dbReference>
<protein>
    <recommendedName>
        <fullName evidence="4">Transcription factor domain-containing protein</fullName>
    </recommendedName>
</protein>
<dbReference type="EMBL" id="KI635847">
    <property type="protein sequence ID" value="ETN43810.1"/>
    <property type="molecule type" value="Genomic_DNA"/>
</dbReference>
<dbReference type="VEuPathDB" id="FungiDB:HMPREF1541_11134"/>
<dbReference type="PANTHER" id="PTHR47784:SF9">
    <property type="entry name" value="ZN(II)2CYS6 TRANSCRIPTION FACTOR (EUROFUNG)"/>
    <property type="match status" value="1"/>
</dbReference>
<keyword evidence="3" id="KW-1185">Reference proteome</keyword>
<evidence type="ECO:0000256" key="1">
    <source>
        <dbReference type="SAM" id="MobiDB-lite"/>
    </source>
</evidence>
<feature type="compositionally biased region" description="Basic and acidic residues" evidence="1">
    <location>
        <begin position="18"/>
        <end position="27"/>
    </location>
</feature>
<accession>W2S5B6</accession>
<proteinExistence type="predicted"/>
<dbReference type="HOGENOM" id="CLU_024934_9_2_1"/>
<dbReference type="STRING" id="1220924.W2S5B6"/>
<organism evidence="2 3">
    <name type="scientific">Cyphellophora europaea (strain CBS 101466)</name>
    <name type="common">Phialophora europaea</name>
    <dbReference type="NCBI Taxonomy" id="1220924"/>
    <lineage>
        <taxon>Eukaryota</taxon>
        <taxon>Fungi</taxon>
        <taxon>Dikarya</taxon>
        <taxon>Ascomycota</taxon>
        <taxon>Pezizomycotina</taxon>
        <taxon>Eurotiomycetes</taxon>
        <taxon>Chaetothyriomycetidae</taxon>
        <taxon>Chaetothyriales</taxon>
        <taxon>Cyphellophoraceae</taxon>
        <taxon>Cyphellophora</taxon>
    </lineage>
</organism>
<dbReference type="GO" id="GO:0001228">
    <property type="term" value="F:DNA-binding transcription activator activity, RNA polymerase II-specific"/>
    <property type="evidence" value="ECO:0007669"/>
    <property type="project" value="TreeGrafter"/>
</dbReference>
<dbReference type="AlphaFoldDB" id="W2S5B6"/>
<reference evidence="2 3" key="1">
    <citation type="submission" date="2013-03" db="EMBL/GenBank/DDBJ databases">
        <title>The Genome Sequence of Phialophora europaea CBS 101466.</title>
        <authorList>
            <consortium name="The Broad Institute Genomics Platform"/>
            <person name="Cuomo C."/>
            <person name="de Hoog S."/>
            <person name="Gorbushina A."/>
            <person name="Walker B."/>
            <person name="Young S.K."/>
            <person name="Zeng Q."/>
            <person name="Gargeya S."/>
            <person name="Fitzgerald M."/>
            <person name="Haas B."/>
            <person name="Abouelleil A."/>
            <person name="Allen A.W."/>
            <person name="Alvarado L."/>
            <person name="Arachchi H.M."/>
            <person name="Berlin A.M."/>
            <person name="Chapman S.B."/>
            <person name="Gainer-Dewar J."/>
            <person name="Goldberg J."/>
            <person name="Griggs A."/>
            <person name="Gujja S."/>
            <person name="Hansen M."/>
            <person name="Howarth C."/>
            <person name="Imamovic A."/>
            <person name="Ireland A."/>
            <person name="Larimer J."/>
            <person name="McCowan C."/>
            <person name="Murphy C."/>
            <person name="Pearson M."/>
            <person name="Poon T.W."/>
            <person name="Priest M."/>
            <person name="Roberts A."/>
            <person name="Saif S."/>
            <person name="Shea T."/>
            <person name="Sisk P."/>
            <person name="Sykes S."/>
            <person name="Wortman J."/>
            <person name="Nusbaum C."/>
            <person name="Birren B."/>
        </authorList>
    </citation>
    <scope>NUCLEOTIDE SEQUENCE [LARGE SCALE GENOMIC DNA]</scope>
    <source>
        <strain evidence="2 3">CBS 101466</strain>
    </source>
</reference>
<dbReference type="RefSeq" id="XP_008714025.1">
    <property type="nucleotide sequence ID" value="XM_008715803.1"/>
</dbReference>
<evidence type="ECO:0000313" key="3">
    <source>
        <dbReference type="Proteomes" id="UP000030752"/>
    </source>
</evidence>
<evidence type="ECO:0000313" key="2">
    <source>
        <dbReference type="EMBL" id="ETN43810.1"/>
    </source>
</evidence>
<dbReference type="Proteomes" id="UP000030752">
    <property type="component" value="Unassembled WGS sequence"/>
</dbReference>